<dbReference type="Proteomes" id="UP000037035">
    <property type="component" value="Unassembled WGS sequence"/>
</dbReference>
<evidence type="ECO:0008006" key="3">
    <source>
        <dbReference type="Google" id="ProtNLM"/>
    </source>
</evidence>
<keyword evidence="2" id="KW-1185">Reference proteome</keyword>
<protein>
    <recommendedName>
        <fullName evidence="3">DUF659 domain-containing protein</fullName>
    </recommendedName>
</protein>
<evidence type="ECO:0000313" key="1">
    <source>
        <dbReference type="EMBL" id="KNZ49316.1"/>
    </source>
</evidence>
<dbReference type="STRING" id="27349.A0A0L6ULA4"/>
<dbReference type="OrthoDB" id="2504957at2759"/>
<dbReference type="AlphaFoldDB" id="A0A0L6ULA4"/>
<dbReference type="VEuPathDB" id="FungiDB:VP01_508g1"/>
<comment type="caution">
    <text evidence="1">The sequence shown here is derived from an EMBL/GenBank/DDBJ whole genome shotgun (WGS) entry which is preliminary data.</text>
</comment>
<sequence>MKKRKRGKETVTEVSQNSFLLANDQWKAPISSCLFYRIHTPRIQAIYKKVLSMVPDHHEAEMFEALKEQKQLTISLDDWTNISGNRIYALMALKGAKKSTFFDLSQKQHTTFNIFSAIKDSLRSSNFG</sequence>
<name>A0A0L6ULA4_9BASI</name>
<accession>A0A0L6ULA4</accession>
<dbReference type="EMBL" id="LAVV01010264">
    <property type="protein sequence ID" value="KNZ49316.1"/>
    <property type="molecule type" value="Genomic_DNA"/>
</dbReference>
<proteinExistence type="predicted"/>
<reference evidence="1 2" key="1">
    <citation type="submission" date="2015-08" db="EMBL/GenBank/DDBJ databases">
        <title>Next Generation Sequencing and Analysis of the Genome of Puccinia sorghi L Schw, the Causal Agent of Maize Common Rust.</title>
        <authorList>
            <person name="Rochi L."/>
            <person name="Burguener G."/>
            <person name="Darino M."/>
            <person name="Turjanski A."/>
            <person name="Kreff E."/>
            <person name="Dieguez M.J."/>
            <person name="Sacco F."/>
        </authorList>
    </citation>
    <scope>NUCLEOTIDE SEQUENCE [LARGE SCALE GENOMIC DNA]</scope>
    <source>
        <strain evidence="1 2">RO10H11247</strain>
    </source>
</reference>
<organism evidence="1 2">
    <name type="scientific">Puccinia sorghi</name>
    <dbReference type="NCBI Taxonomy" id="27349"/>
    <lineage>
        <taxon>Eukaryota</taxon>
        <taxon>Fungi</taxon>
        <taxon>Dikarya</taxon>
        <taxon>Basidiomycota</taxon>
        <taxon>Pucciniomycotina</taxon>
        <taxon>Pucciniomycetes</taxon>
        <taxon>Pucciniales</taxon>
        <taxon>Pucciniaceae</taxon>
        <taxon>Puccinia</taxon>
    </lineage>
</organism>
<gene>
    <name evidence="1" type="ORF">VP01_508g1</name>
</gene>
<evidence type="ECO:0000313" key="2">
    <source>
        <dbReference type="Proteomes" id="UP000037035"/>
    </source>
</evidence>